<dbReference type="InterPro" id="IPR000873">
    <property type="entry name" value="AMP-dep_synth/lig_dom"/>
</dbReference>
<feature type="domain" description="AMP-dependent synthetase/ligase" evidence="3">
    <location>
        <begin position="26"/>
        <end position="380"/>
    </location>
</feature>
<keyword evidence="2 5" id="KW-0436">Ligase</keyword>
<dbReference type="Pfam" id="PF13193">
    <property type="entry name" value="AMP-binding_C"/>
    <property type="match status" value="1"/>
</dbReference>
<dbReference type="PANTHER" id="PTHR43201">
    <property type="entry name" value="ACYL-COA SYNTHETASE"/>
    <property type="match status" value="1"/>
</dbReference>
<evidence type="ECO:0000256" key="1">
    <source>
        <dbReference type="ARBA" id="ARBA00006432"/>
    </source>
</evidence>
<dbReference type="InterPro" id="IPR042099">
    <property type="entry name" value="ANL_N_sf"/>
</dbReference>
<dbReference type="InterPro" id="IPR020845">
    <property type="entry name" value="AMP-binding_CS"/>
</dbReference>
<comment type="similarity">
    <text evidence="1">Belongs to the ATP-dependent AMP-binding enzyme family.</text>
</comment>
<comment type="caution">
    <text evidence="5">The sequence shown here is derived from an EMBL/GenBank/DDBJ whole genome shotgun (WGS) entry which is preliminary data.</text>
</comment>
<evidence type="ECO:0000313" key="6">
    <source>
        <dbReference type="Proteomes" id="UP000321685"/>
    </source>
</evidence>
<evidence type="ECO:0000259" key="4">
    <source>
        <dbReference type="Pfam" id="PF13193"/>
    </source>
</evidence>
<sequence>MPPTHPGTRTTETLPAEQHDTVRRFFEAAVDDAPDALFLIHGERTWSFAEFDAACNRVADGLLGRGVRAGDGLAYQLPHGLSLLLLELAAQKIGAVTVPLIPGSTAHETAYVLGHAAPRCVVTDPTDEAAVRAAAVLAHREDGAEVEVIVVPDAAGDLGPLRGRCEDRPPEPAHREPAMSIRYTSGSTGRPKGVVQPAAGFAQAGRGIAERLGMGPGDRMFCAMPLFHTAATHMMLAPAIAARCPFVLVPRFSRTSFWSDVRGSGATLALLMPTQLSILMTAPPSDDDADNPMRVMFSHVRNEAFCRRFGVDICTTWAMTETSGMGTLQAPGTSEHPPKIIGKPVPDSAEICILAPDGTPVETGELGELCFRHPDVMIEYHRDPVNTKATLRDGWVHSGDLCSMDTAGNAYFHGRLKNVIKRGGENIAGEEVEFTIMDHPAVEECLVTGVEDEIYTEEVCAVVVGRQGQELTQDDIVRWCSQRLSTWKVPRYLDVRTEPLPKLANGKTDRSTVTRDVRTATNLWDRKAGA</sequence>
<name>A0A511DL01_9PSEU</name>
<evidence type="ECO:0000313" key="5">
    <source>
        <dbReference type="EMBL" id="GEL23728.1"/>
    </source>
</evidence>
<dbReference type="Proteomes" id="UP000321685">
    <property type="component" value="Unassembled WGS sequence"/>
</dbReference>
<dbReference type="GO" id="GO:0006631">
    <property type="term" value="P:fatty acid metabolic process"/>
    <property type="evidence" value="ECO:0007669"/>
    <property type="project" value="TreeGrafter"/>
</dbReference>
<dbReference type="AlphaFoldDB" id="A0A511DL01"/>
<dbReference type="GO" id="GO:0031956">
    <property type="term" value="F:medium-chain fatty acid-CoA ligase activity"/>
    <property type="evidence" value="ECO:0007669"/>
    <property type="project" value="TreeGrafter"/>
</dbReference>
<protein>
    <submittedName>
        <fullName evidence="5">ATP-dependent acyl-CoA ligase</fullName>
    </submittedName>
</protein>
<dbReference type="SUPFAM" id="SSF56801">
    <property type="entry name" value="Acetyl-CoA synthetase-like"/>
    <property type="match status" value="1"/>
</dbReference>
<dbReference type="OrthoDB" id="2579187at2"/>
<dbReference type="PANTHER" id="PTHR43201:SF5">
    <property type="entry name" value="MEDIUM-CHAIN ACYL-COA LIGASE ACSF2, MITOCHONDRIAL"/>
    <property type="match status" value="1"/>
</dbReference>
<feature type="domain" description="AMP-binding enzyme C-terminal" evidence="4">
    <location>
        <begin position="431"/>
        <end position="507"/>
    </location>
</feature>
<dbReference type="InterPro" id="IPR045851">
    <property type="entry name" value="AMP-bd_C_sf"/>
</dbReference>
<proteinExistence type="inferred from homology"/>
<accession>A0A511DL01</accession>
<organism evidence="5 6">
    <name type="scientific">Pseudonocardia sulfidoxydans NBRC 16205</name>
    <dbReference type="NCBI Taxonomy" id="1223511"/>
    <lineage>
        <taxon>Bacteria</taxon>
        <taxon>Bacillati</taxon>
        <taxon>Actinomycetota</taxon>
        <taxon>Actinomycetes</taxon>
        <taxon>Pseudonocardiales</taxon>
        <taxon>Pseudonocardiaceae</taxon>
        <taxon>Pseudonocardia</taxon>
    </lineage>
</organism>
<evidence type="ECO:0000259" key="3">
    <source>
        <dbReference type="Pfam" id="PF00501"/>
    </source>
</evidence>
<gene>
    <name evidence="5" type="ORF">PSU4_26820</name>
</gene>
<dbReference type="EMBL" id="BJVJ01000023">
    <property type="protein sequence ID" value="GEL23728.1"/>
    <property type="molecule type" value="Genomic_DNA"/>
</dbReference>
<reference evidence="5 6" key="1">
    <citation type="submission" date="2019-07" db="EMBL/GenBank/DDBJ databases">
        <title>Whole genome shotgun sequence of Pseudonocardia sulfidoxydans NBRC 16205.</title>
        <authorList>
            <person name="Hosoyama A."/>
            <person name="Uohara A."/>
            <person name="Ohji S."/>
            <person name="Ichikawa N."/>
        </authorList>
    </citation>
    <scope>NUCLEOTIDE SEQUENCE [LARGE SCALE GENOMIC DNA]</scope>
    <source>
        <strain evidence="5 6">NBRC 16205</strain>
    </source>
</reference>
<dbReference type="Gene3D" id="3.30.300.30">
    <property type="match status" value="1"/>
</dbReference>
<dbReference type="PROSITE" id="PS00455">
    <property type="entry name" value="AMP_BINDING"/>
    <property type="match status" value="1"/>
</dbReference>
<dbReference type="Gene3D" id="3.40.50.12780">
    <property type="entry name" value="N-terminal domain of ligase-like"/>
    <property type="match status" value="1"/>
</dbReference>
<dbReference type="Pfam" id="PF00501">
    <property type="entry name" value="AMP-binding"/>
    <property type="match status" value="1"/>
</dbReference>
<evidence type="ECO:0000256" key="2">
    <source>
        <dbReference type="ARBA" id="ARBA00022598"/>
    </source>
</evidence>
<dbReference type="InterPro" id="IPR025110">
    <property type="entry name" value="AMP-bd_C"/>
</dbReference>
<keyword evidence="6" id="KW-1185">Reference proteome</keyword>